<dbReference type="AlphaFoldDB" id="A0A1R1PY61"/>
<dbReference type="Proteomes" id="UP000188320">
    <property type="component" value="Unassembled WGS sequence"/>
</dbReference>
<dbReference type="PANTHER" id="PTHR42103">
    <property type="entry name" value="ALPHA/BETA-HYDROLASES SUPERFAMILY PROTEIN"/>
    <property type="match status" value="1"/>
</dbReference>
<comment type="caution">
    <text evidence="1">The sequence shown here is derived from an EMBL/GenBank/DDBJ whole genome shotgun (WGS) entry which is preliminary data.</text>
</comment>
<evidence type="ECO:0008006" key="3">
    <source>
        <dbReference type="Google" id="ProtNLM"/>
    </source>
</evidence>
<dbReference type="PANTHER" id="PTHR42103:SF2">
    <property type="entry name" value="AB HYDROLASE-1 DOMAIN-CONTAINING PROTEIN"/>
    <property type="match status" value="1"/>
</dbReference>
<protein>
    <recommendedName>
        <fullName evidence="3">AB hydrolase-1 domain-containing protein</fullName>
    </recommendedName>
</protein>
<dbReference type="Gene3D" id="3.40.50.1820">
    <property type="entry name" value="alpha/beta hydrolase"/>
    <property type="match status" value="1"/>
</dbReference>
<accession>A0A1R1PY61</accession>
<reference evidence="2" key="1">
    <citation type="submission" date="2017-01" db="EMBL/GenBank/DDBJ databases">
        <authorList>
            <person name="Wang Y."/>
            <person name="White M."/>
            <person name="Kvist S."/>
            <person name="Moncalvo J.-M."/>
        </authorList>
    </citation>
    <scope>NUCLEOTIDE SEQUENCE [LARGE SCALE GENOMIC DNA]</scope>
    <source>
        <strain evidence="2">COL-18-3</strain>
    </source>
</reference>
<proteinExistence type="predicted"/>
<sequence length="324" mass="36765">MLVNLTSRTFSFFTPSEHDGAAIEVDLTFTRPEADEIYHNIVEFDQKLAIIYLHPYPPLVRLEKASSAGCTNLIPTLCATINHRGAGKSEGKNSWTGAAEVKDLETLLTYLLGRKFMIHKNTTNPDTIISEYNEKIRKGPASATSKKDNSPFLQLIDYERVLIVGYSYGSMIASGIDMTKFLGLDIGLVLIGYPFSVSWALSLFRSSAFTDQLEMTILILREKLDSSKASGKYINLSHVLMISGDHDDYTSAQVYKTWWEKFEGIERISDTSTTHKGNKLQVLTHRSFRYAFIEGADHFFYKRDVYITNNFNQNVIKGSHILWW</sequence>
<evidence type="ECO:0000313" key="2">
    <source>
        <dbReference type="Proteomes" id="UP000188320"/>
    </source>
</evidence>
<evidence type="ECO:0000313" key="1">
    <source>
        <dbReference type="EMBL" id="OMH85904.1"/>
    </source>
</evidence>
<dbReference type="InterPro" id="IPR029058">
    <property type="entry name" value="AB_hydrolase_fold"/>
</dbReference>
<keyword evidence="2" id="KW-1185">Reference proteome</keyword>
<dbReference type="OrthoDB" id="10260961at2759"/>
<dbReference type="EMBL" id="LSSK01000030">
    <property type="protein sequence ID" value="OMH85904.1"/>
    <property type="molecule type" value="Genomic_DNA"/>
</dbReference>
<organism evidence="1 2">
    <name type="scientific">Zancudomyces culisetae</name>
    <name type="common">Gut fungus</name>
    <name type="synonym">Smittium culisetae</name>
    <dbReference type="NCBI Taxonomy" id="1213189"/>
    <lineage>
        <taxon>Eukaryota</taxon>
        <taxon>Fungi</taxon>
        <taxon>Fungi incertae sedis</taxon>
        <taxon>Zoopagomycota</taxon>
        <taxon>Kickxellomycotina</taxon>
        <taxon>Harpellomycetes</taxon>
        <taxon>Harpellales</taxon>
        <taxon>Legeriomycetaceae</taxon>
        <taxon>Zancudomyces</taxon>
    </lineage>
</organism>
<gene>
    <name evidence="1" type="ORF">AX774_g549</name>
</gene>
<name>A0A1R1PY61_ZANCU</name>
<dbReference type="SUPFAM" id="SSF53474">
    <property type="entry name" value="alpha/beta-Hydrolases"/>
    <property type="match status" value="1"/>
</dbReference>